<feature type="compositionally biased region" description="Basic and acidic residues" evidence="2">
    <location>
        <begin position="225"/>
        <end position="235"/>
    </location>
</feature>
<protein>
    <submittedName>
        <fullName evidence="4">N-acetylmuramoyl-L-alanine amidase LytC</fullName>
        <ecNumber evidence="4">3.5.1.28</ecNumber>
    </submittedName>
</protein>
<dbReference type="SUPFAM" id="SSF53187">
    <property type="entry name" value="Zn-dependent exopeptidases"/>
    <property type="match status" value="1"/>
</dbReference>
<dbReference type="PANTHER" id="PTHR30404">
    <property type="entry name" value="N-ACETYLMURAMOYL-L-ALANINE AMIDASE"/>
    <property type="match status" value="1"/>
</dbReference>
<dbReference type="EMBL" id="UASJ01000001">
    <property type="protein sequence ID" value="SQB65689.1"/>
    <property type="molecule type" value="Genomic_DNA"/>
</dbReference>
<organism evidence="4 5">
    <name type="scientific">Mobiluncus curtisii</name>
    <dbReference type="NCBI Taxonomy" id="2051"/>
    <lineage>
        <taxon>Bacteria</taxon>
        <taxon>Bacillati</taxon>
        <taxon>Actinomycetota</taxon>
        <taxon>Actinomycetes</taxon>
        <taxon>Actinomycetales</taxon>
        <taxon>Actinomycetaceae</taxon>
        <taxon>Mobiluncus</taxon>
    </lineage>
</organism>
<feature type="compositionally biased region" description="Basic and acidic residues" evidence="2">
    <location>
        <begin position="171"/>
        <end position="180"/>
    </location>
</feature>
<dbReference type="AlphaFoldDB" id="A0A2X3ARI6"/>
<dbReference type="GeneID" id="55564970"/>
<gene>
    <name evidence="4" type="primary">lytC_14</name>
    <name evidence="4" type="ORF">NCTC11820_01760</name>
</gene>
<evidence type="ECO:0000256" key="1">
    <source>
        <dbReference type="ARBA" id="ARBA00022801"/>
    </source>
</evidence>
<dbReference type="CDD" id="cd02696">
    <property type="entry name" value="MurNAc-LAA"/>
    <property type="match status" value="1"/>
</dbReference>
<dbReference type="Pfam" id="PF01520">
    <property type="entry name" value="Amidase_3"/>
    <property type="match status" value="1"/>
</dbReference>
<dbReference type="SMART" id="SM00646">
    <property type="entry name" value="Ami_3"/>
    <property type="match status" value="1"/>
</dbReference>
<evidence type="ECO:0000259" key="3">
    <source>
        <dbReference type="SMART" id="SM00646"/>
    </source>
</evidence>
<feature type="region of interest" description="Disordered" evidence="2">
    <location>
        <begin position="578"/>
        <end position="616"/>
    </location>
</feature>
<proteinExistence type="predicted"/>
<feature type="region of interest" description="Disordered" evidence="2">
    <location>
        <begin position="68"/>
        <end position="90"/>
    </location>
</feature>
<sequence>MPNWEEFDTWEPTQDYPSAPPARSSSLGEPPSRHLPPALGAASRPERDSGSSLADTHAASFFEEFSAAAEAAGAASANQIPQLPYGDNPGIAALLANAQNMLNADGSQHQDPPFTPSAAADTPEFHAAEVPDAMRADFDTPLAPGEPASPPTPTTPPARTTSPTGRKPTQRRPEPVHSEGWKSLVSGWDEMGGTSAATASPRTGAPGTGARPLSKTHQTSPRAAAHPDTDWERLKAVSPRTPQKTLGTPPSRADLSEPRWKSLTAQTPEGPSKLRLRRVGTGSSEPRPSDGISPLVVLAGGIILSLVSVGIGVSAGMNLVPRPTVTVTATPRDFAKPNSNNPDSIGNADPSEDPAAGTAGGLSGLKVALDPGHNGGNAAAWQQIGTNVPDGRGGQKPCNTTGTATADGYTEHEFNWKIANALKTKLEAAGATVFLTRDSDQGVGPCVDARGQFAQKVGADVMVSIHANGTTDTAQHGFFVMISEPPLNEAQKQPASDLATKLVKSLQEGGFTPQSGGSISSGIWKRSDVATLNFSEVPAAMVELGEMRNPADAALMKSDTGQERYAQSLFDGLKAWAEAARPASKPAPAASGTTAATSPQSPAAGSPSPAAPTGGQ</sequence>
<feature type="region of interest" description="Disordered" evidence="2">
    <location>
        <begin position="102"/>
        <end position="293"/>
    </location>
</feature>
<feature type="compositionally biased region" description="Basic and acidic residues" evidence="2">
    <location>
        <begin position="123"/>
        <end position="138"/>
    </location>
</feature>
<dbReference type="InterPro" id="IPR050695">
    <property type="entry name" value="N-acetylmuramoyl_amidase_3"/>
</dbReference>
<dbReference type="Gene3D" id="3.40.630.40">
    <property type="entry name" value="Zn-dependent exopeptidases"/>
    <property type="match status" value="1"/>
</dbReference>
<accession>A0A2X3ARI6</accession>
<dbReference type="EC" id="3.5.1.28" evidence="4"/>
<keyword evidence="1 4" id="KW-0378">Hydrolase</keyword>
<dbReference type="RefSeq" id="WP_004007665.1">
    <property type="nucleotide sequence ID" value="NZ_CP068112.1"/>
</dbReference>
<feature type="domain" description="MurNAc-LAA" evidence="3">
    <location>
        <begin position="451"/>
        <end position="574"/>
    </location>
</feature>
<dbReference type="Proteomes" id="UP000250245">
    <property type="component" value="Unassembled WGS sequence"/>
</dbReference>
<dbReference type="InterPro" id="IPR002508">
    <property type="entry name" value="MurNAc-LAA_cat"/>
</dbReference>
<evidence type="ECO:0000256" key="2">
    <source>
        <dbReference type="SAM" id="MobiDB-lite"/>
    </source>
</evidence>
<feature type="compositionally biased region" description="Low complexity" evidence="2">
    <location>
        <begin position="157"/>
        <end position="166"/>
    </location>
</feature>
<dbReference type="GO" id="GO:0008745">
    <property type="term" value="F:N-acetylmuramoyl-L-alanine amidase activity"/>
    <property type="evidence" value="ECO:0007669"/>
    <property type="project" value="UniProtKB-EC"/>
</dbReference>
<name>A0A2X3ARI6_9ACTO</name>
<dbReference type="GO" id="GO:0009253">
    <property type="term" value="P:peptidoglycan catabolic process"/>
    <property type="evidence" value="ECO:0007669"/>
    <property type="project" value="InterPro"/>
</dbReference>
<evidence type="ECO:0000313" key="4">
    <source>
        <dbReference type="EMBL" id="SQB65689.1"/>
    </source>
</evidence>
<feature type="region of interest" description="Disordered" evidence="2">
    <location>
        <begin position="1"/>
        <end position="55"/>
    </location>
</feature>
<evidence type="ECO:0000313" key="5">
    <source>
        <dbReference type="Proteomes" id="UP000250245"/>
    </source>
</evidence>
<dbReference type="PANTHER" id="PTHR30404:SF0">
    <property type="entry name" value="N-ACETYLMURAMOYL-L-ALANINE AMIDASE AMIC"/>
    <property type="match status" value="1"/>
</dbReference>
<feature type="compositionally biased region" description="Low complexity" evidence="2">
    <location>
        <begin position="68"/>
        <end position="77"/>
    </location>
</feature>
<feature type="region of interest" description="Disordered" evidence="2">
    <location>
        <begin position="330"/>
        <end position="404"/>
    </location>
</feature>
<feature type="compositionally biased region" description="Pro residues" evidence="2">
    <location>
        <begin position="147"/>
        <end position="156"/>
    </location>
</feature>
<dbReference type="GO" id="GO:0030288">
    <property type="term" value="C:outer membrane-bounded periplasmic space"/>
    <property type="evidence" value="ECO:0007669"/>
    <property type="project" value="TreeGrafter"/>
</dbReference>
<reference evidence="4 5" key="1">
    <citation type="submission" date="2018-06" db="EMBL/GenBank/DDBJ databases">
        <authorList>
            <consortium name="Pathogen Informatics"/>
            <person name="Doyle S."/>
        </authorList>
    </citation>
    <scope>NUCLEOTIDE SEQUENCE [LARGE SCALE GENOMIC DNA]</scope>
    <source>
        <strain evidence="4 5">NCTC11820</strain>
    </source>
</reference>